<accession>A0A2S9X5N9</accession>
<sequence>MQASTIQNLVGLCFQMETTLLLKTQHFGQYEPPEFEALTMHEKKAQAAMIMAKINRLPNLQRAVLWALHVQRETEMIYLTTHTPCKYGYKTDLDIIRKWATGKGPGCRDLGDRHGVHYTTLHRYGKKIVRQLERAMHQAYAALEGPLGEIIRNLRYETTQTANINHPFQYSNA</sequence>
<organism evidence="1 2">
    <name type="scientific">Chromobacterium amazonense</name>
    <dbReference type="NCBI Taxonomy" id="1382803"/>
    <lineage>
        <taxon>Bacteria</taxon>
        <taxon>Pseudomonadati</taxon>
        <taxon>Pseudomonadota</taxon>
        <taxon>Betaproteobacteria</taxon>
        <taxon>Neisseriales</taxon>
        <taxon>Chromobacteriaceae</taxon>
        <taxon>Chromobacterium</taxon>
    </lineage>
</organism>
<dbReference type="RefSeq" id="WP_106076487.1">
    <property type="nucleotide sequence ID" value="NZ_MTBD01000020.1"/>
</dbReference>
<dbReference type="Proteomes" id="UP000239469">
    <property type="component" value="Unassembled WGS sequence"/>
</dbReference>
<proteinExistence type="predicted"/>
<dbReference type="EMBL" id="MTBD01000020">
    <property type="protein sequence ID" value="PRP70997.1"/>
    <property type="molecule type" value="Genomic_DNA"/>
</dbReference>
<protein>
    <submittedName>
        <fullName evidence="1">Uncharacterized protein</fullName>
    </submittedName>
</protein>
<evidence type="ECO:0000313" key="2">
    <source>
        <dbReference type="Proteomes" id="UP000239469"/>
    </source>
</evidence>
<name>A0A2S9X5N9_9NEIS</name>
<gene>
    <name evidence="1" type="ORF">BUE93_08545</name>
</gene>
<evidence type="ECO:0000313" key="1">
    <source>
        <dbReference type="EMBL" id="PRP70997.1"/>
    </source>
</evidence>
<dbReference type="AlphaFoldDB" id="A0A2S9X5N9"/>
<comment type="caution">
    <text evidence="1">The sequence shown here is derived from an EMBL/GenBank/DDBJ whole genome shotgun (WGS) entry which is preliminary data.</text>
</comment>
<dbReference type="OrthoDB" id="8591145at2"/>
<reference evidence="1 2" key="1">
    <citation type="submission" date="2017-01" db="EMBL/GenBank/DDBJ databases">
        <title>New insights into the genetic diversity of Chromobacterium isolated from tropical freshwater lake.</title>
        <authorList>
            <person name="Santos A.B."/>
            <person name="Nascimento A.M."/>
            <person name="Da Silva P.C."/>
        </authorList>
    </citation>
    <scope>NUCLEOTIDE SEQUENCE [LARGE SCALE GENOMIC DNA]</scope>
    <source>
        <strain evidence="1 2">56AF</strain>
    </source>
</reference>